<keyword evidence="4" id="KW-1185">Reference proteome</keyword>
<dbReference type="InterPro" id="IPR030678">
    <property type="entry name" value="Peptide/Ni-bd"/>
</dbReference>
<dbReference type="PIRSF" id="PIRSF002741">
    <property type="entry name" value="MppA"/>
    <property type="match status" value="1"/>
</dbReference>
<dbReference type="PANTHER" id="PTHR30290">
    <property type="entry name" value="PERIPLASMIC BINDING COMPONENT OF ABC TRANSPORTER"/>
    <property type="match status" value="1"/>
</dbReference>
<feature type="signal peptide" evidence="1">
    <location>
        <begin position="1"/>
        <end position="23"/>
    </location>
</feature>
<dbReference type="Gene3D" id="3.10.105.10">
    <property type="entry name" value="Dipeptide-binding Protein, Domain 3"/>
    <property type="match status" value="1"/>
</dbReference>
<evidence type="ECO:0000313" key="4">
    <source>
        <dbReference type="Proteomes" id="UP001597493"/>
    </source>
</evidence>
<comment type="caution">
    <text evidence="3">The sequence shown here is derived from an EMBL/GenBank/DDBJ whole genome shotgun (WGS) entry which is preliminary data.</text>
</comment>
<organism evidence="3 4">
    <name type="scientific">Paenibacillus thailandensis</name>
    <dbReference type="NCBI Taxonomy" id="393250"/>
    <lineage>
        <taxon>Bacteria</taxon>
        <taxon>Bacillati</taxon>
        <taxon>Bacillota</taxon>
        <taxon>Bacilli</taxon>
        <taxon>Bacillales</taxon>
        <taxon>Paenibacillaceae</taxon>
        <taxon>Paenibacillus</taxon>
    </lineage>
</organism>
<name>A0ABW5R525_9BACL</name>
<dbReference type="CDD" id="cd08504">
    <property type="entry name" value="PBP2_OppA"/>
    <property type="match status" value="1"/>
</dbReference>
<dbReference type="RefSeq" id="WP_379279400.1">
    <property type="nucleotide sequence ID" value="NZ_JBHUGT010000055.1"/>
</dbReference>
<dbReference type="Pfam" id="PF00496">
    <property type="entry name" value="SBP_bac_5"/>
    <property type="match status" value="1"/>
</dbReference>
<dbReference type="InterPro" id="IPR000914">
    <property type="entry name" value="SBP_5_dom"/>
</dbReference>
<dbReference type="Gene3D" id="3.90.76.10">
    <property type="entry name" value="Dipeptide-binding Protein, Domain 1"/>
    <property type="match status" value="1"/>
</dbReference>
<dbReference type="InterPro" id="IPR039424">
    <property type="entry name" value="SBP_5"/>
</dbReference>
<feature type="domain" description="Solute-binding protein family 5" evidence="2">
    <location>
        <begin position="81"/>
        <end position="468"/>
    </location>
</feature>
<evidence type="ECO:0000256" key="1">
    <source>
        <dbReference type="SAM" id="SignalP"/>
    </source>
</evidence>
<keyword evidence="1" id="KW-0732">Signal</keyword>
<evidence type="ECO:0000313" key="3">
    <source>
        <dbReference type="EMBL" id="MFD2663416.1"/>
    </source>
</evidence>
<accession>A0ABW5R525</accession>
<dbReference type="Proteomes" id="UP001597493">
    <property type="component" value="Unassembled WGS sequence"/>
</dbReference>
<proteinExistence type="predicted"/>
<dbReference type="PANTHER" id="PTHR30290:SF79">
    <property type="entry name" value="DIPEPTIDE-BINDING PROTEIN DPPE"/>
    <property type="match status" value="1"/>
</dbReference>
<dbReference type="EMBL" id="JBHUMY010000043">
    <property type="protein sequence ID" value="MFD2663416.1"/>
    <property type="molecule type" value="Genomic_DNA"/>
</dbReference>
<gene>
    <name evidence="3" type="ORF">ACFSW5_24565</name>
</gene>
<evidence type="ECO:0000259" key="2">
    <source>
        <dbReference type="Pfam" id="PF00496"/>
    </source>
</evidence>
<sequence>MRSKKFAFTLVSVILIFSVIASACGSNNSGGSGEGTTEFRMNIGSEPPTLDPALVQDNVSSTVVNGLFEGLTRKDAQGNTIPGVAEKWEVSEDGLTYTFHLRDSKWSNGDAVTAGDFEFAWKRALDPALKPEPSTYAYQLYYIKGAEEFNTGKGSVDDVAVKALDEKTLEVTLKSPTPYFESLVSFYTYYPVHQSVKDNEAWAADASTIISNGPFKMGDWQKNSSISIVKNENYYATDEIKFTKVTFSEVLDSATELSMYETDQLDWAGKPVGSIPVDQLETLKETHKDELKIEPSANIYYYLFNTTVEPFNNEKIRKALSMAINRKDIVEKVTKEGQVPAYGLVPPGIHIGDEEYRSVVNGDYFKEDVEEAKKLLAEGLQELGLSEMPTIKLAYNTNDAHKAIAEAIADMWLNNLGVQTTIENQEWGVFLDNRTALNFEVARAGWGADYNDPMTFIDLFTSKSGNNNTGYANPEYDALIEKAYSTADQKVRLEAMSAAEKMLMEDMPIAPIYYYTNVYMVKPGFKNITMDYKGDIDYTRGYYEAPAE</sequence>
<dbReference type="PROSITE" id="PS51257">
    <property type="entry name" value="PROKAR_LIPOPROTEIN"/>
    <property type="match status" value="1"/>
</dbReference>
<reference evidence="4" key="1">
    <citation type="journal article" date="2019" name="Int. J. Syst. Evol. Microbiol.">
        <title>The Global Catalogue of Microorganisms (GCM) 10K type strain sequencing project: providing services to taxonomists for standard genome sequencing and annotation.</title>
        <authorList>
            <consortium name="The Broad Institute Genomics Platform"/>
            <consortium name="The Broad Institute Genome Sequencing Center for Infectious Disease"/>
            <person name="Wu L."/>
            <person name="Ma J."/>
        </authorList>
    </citation>
    <scope>NUCLEOTIDE SEQUENCE [LARGE SCALE GENOMIC DNA]</scope>
    <source>
        <strain evidence="4">TISTR 1827</strain>
    </source>
</reference>
<protein>
    <submittedName>
        <fullName evidence="3">Peptide ABC transporter substrate-binding protein</fullName>
    </submittedName>
</protein>
<dbReference type="SUPFAM" id="SSF53850">
    <property type="entry name" value="Periplasmic binding protein-like II"/>
    <property type="match status" value="1"/>
</dbReference>
<dbReference type="Gene3D" id="3.40.190.10">
    <property type="entry name" value="Periplasmic binding protein-like II"/>
    <property type="match status" value="1"/>
</dbReference>
<feature type="chain" id="PRO_5045615960" evidence="1">
    <location>
        <begin position="24"/>
        <end position="548"/>
    </location>
</feature>